<gene>
    <name evidence="8" type="ORF">SAMN05216243_3405</name>
</gene>
<feature type="transmembrane region" description="Helical" evidence="6">
    <location>
        <begin position="55"/>
        <end position="78"/>
    </location>
</feature>
<feature type="transmembrane region" description="Helical" evidence="6">
    <location>
        <begin position="98"/>
        <end position="115"/>
    </location>
</feature>
<evidence type="ECO:0000256" key="4">
    <source>
        <dbReference type="ARBA" id="ARBA00023136"/>
    </source>
</evidence>
<evidence type="ECO:0000256" key="2">
    <source>
        <dbReference type="ARBA" id="ARBA00022692"/>
    </source>
</evidence>
<feature type="domain" description="Lipopolysaccharide assembly protein A" evidence="7">
    <location>
        <begin position="116"/>
        <end position="169"/>
    </location>
</feature>
<dbReference type="PANTHER" id="PTHR41335">
    <property type="entry name" value="MEMBRANE PROTEIN-RELATED"/>
    <property type="match status" value="1"/>
</dbReference>
<protein>
    <submittedName>
        <fullName evidence="8">Uncharacterized integral membrane protein</fullName>
    </submittedName>
</protein>
<keyword evidence="1" id="KW-1003">Cell membrane</keyword>
<evidence type="ECO:0000256" key="1">
    <source>
        <dbReference type="ARBA" id="ARBA00022475"/>
    </source>
</evidence>
<feature type="transmembrane region" description="Helical" evidence="6">
    <location>
        <begin position="135"/>
        <end position="157"/>
    </location>
</feature>
<dbReference type="Pfam" id="PF06305">
    <property type="entry name" value="LapA_dom"/>
    <property type="match status" value="1"/>
</dbReference>
<evidence type="ECO:0000259" key="7">
    <source>
        <dbReference type="Pfam" id="PF06305"/>
    </source>
</evidence>
<name>A0A1G9CJH3_9BACI</name>
<keyword evidence="4 6" id="KW-0472">Membrane</keyword>
<evidence type="ECO:0000256" key="5">
    <source>
        <dbReference type="SAM" id="MobiDB-lite"/>
    </source>
</evidence>
<accession>A0A1G9CJH3</accession>
<dbReference type="EMBL" id="FNFL01000008">
    <property type="protein sequence ID" value="SDK51847.1"/>
    <property type="molecule type" value="Genomic_DNA"/>
</dbReference>
<dbReference type="Proteomes" id="UP000198694">
    <property type="component" value="Unassembled WGS sequence"/>
</dbReference>
<dbReference type="AlphaFoldDB" id="A0A1G9CJH3"/>
<sequence length="200" mass="22152">MYKRKSLFFVIQAGLEVKEAIGDTAYSAKENINYMEIKFHTDRFYKNLPIIELPFFSALVYTGVFLLSLLGSISMYCYYISCPTVIEKGGDRMKGQTYIILALVFALIVAIFAVINVDPVEVDYLFGEGNAPLILVILVSVLMGGMITAAVGGVKVLRLQKEIRSLRRKDHQPSESAADPEVLKEGQADKADAVSVKNDD</sequence>
<keyword evidence="9" id="KW-1185">Reference proteome</keyword>
<feature type="region of interest" description="Disordered" evidence="5">
    <location>
        <begin position="166"/>
        <end position="200"/>
    </location>
</feature>
<proteinExistence type="predicted"/>
<feature type="compositionally biased region" description="Basic and acidic residues" evidence="5">
    <location>
        <begin position="181"/>
        <end position="200"/>
    </location>
</feature>
<dbReference type="PANTHER" id="PTHR41335:SF1">
    <property type="entry name" value="MEMBRANE PROTEIN"/>
    <property type="match status" value="1"/>
</dbReference>
<evidence type="ECO:0000313" key="9">
    <source>
        <dbReference type="Proteomes" id="UP000198694"/>
    </source>
</evidence>
<organism evidence="8 9">
    <name type="scientific">Sediminibacillus albus</name>
    <dbReference type="NCBI Taxonomy" id="407036"/>
    <lineage>
        <taxon>Bacteria</taxon>
        <taxon>Bacillati</taxon>
        <taxon>Bacillota</taxon>
        <taxon>Bacilli</taxon>
        <taxon>Bacillales</taxon>
        <taxon>Bacillaceae</taxon>
        <taxon>Sediminibacillus</taxon>
    </lineage>
</organism>
<keyword evidence="3 6" id="KW-1133">Transmembrane helix</keyword>
<evidence type="ECO:0000313" key="8">
    <source>
        <dbReference type="EMBL" id="SDK51847.1"/>
    </source>
</evidence>
<keyword evidence="2 6" id="KW-0812">Transmembrane</keyword>
<reference evidence="8 9" key="1">
    <citation type="submission" date="2016-10" db="EMBL/GenBank/DDBJ databases">
        <authorList>
            <person name="de Groot N.N."/>
        </authorList>
    </citation>
    <scope>NUCLEOTIDE SEQUENCE [LARGE SCALE GENOMIC DNA]</scope>
    <source>
        <strain evidence="8 9">CGMCC 1.6502</strain>
    </source>
</reference>
<evidence type="ECO:0000256" key="3">
    <source>
        <dbReference type="ARBA" id="ARBA00022989"/>
    </source>
</evidence>
<dbReference type="GO" id="GO:0005886">
    <property type="term" value="C:plasma membrane"/>
    <property type="evidence" value="ECO:0007669"/>
    <property type="project" value="InterPro"/>
</dbReference>
<evidence type="ECO:0000256" key="6">
    <source>
        <dbReference type="SAM" id="Phobius"/>
    </source>
</evidence>
<dbReference type="InterPro" id="IPR010445">
    <property type="entry name" value="LapA_dom"/>
</dbReference>
<dbReference type="STRING" id="407036.SAMN05216243_3405"/>